<evidence type="ECO:0000313" key="3">
    <source>
        <dbReference type="Proteomes" id="UP000694941"/>
    </source>
</evidence>
<dbReference type="PANTHER" id="PTHR23278:SF19">
    <property type="entry name" value="OBSCURIN"/>
    <property type="match status" value="1"/>
</dbReference>
<keyword evidence="2" id="KW-0812">Transmembrane</keyword>
<evidence type="ECO:0000256" key="1">
    <source>
        <dbReference type="SAM" id="MobiDB-lite"/>
    </source>
</evidence>
<evidence type="ECO:0000256" key="2">
    <source>
        <dbReference type="SAM" id="Phobius"/>
    </source>
</evidence>
<sequence>MILVECLEGFNGGLDQTFIMEVYTEETKTLYAKVSSQVPIFLVNGLTQGTVFLLLIYAVNRKGRSSVVQLSTSTVRQAEKLTRERAGTFVFNPVLTVFITMTIALITVIFILVVVVKIRKRAMLKASQQKEDRKVKSETPLQKPVEDVDDGPDIIPAKILNRKLLLCGYDHDPDEKPPSHGVLVFSDTTYESPAHKFDVRAETLALQKIPSFCPEEKEQKHAILSETNQNSRSQEKSLDFITQDYRTEESETTEHVLNKKQESVV</sequence>
<reference evidence="4" key="1">
    <citation type="submission" date="2025-08" db="UniProtKB">
        <authorList>
            <consortium name="RefSeq"/>
        </authorList>
    </citation>
    <scope>IDENTIFICATION</scope>
    <source>
        <tissue evidence="4">Muscle</tissue>
    </source>
</reference>
<dbReference type="GeneID" id="111089813"/>
<organism evidence="3 4">
    <name type="scientific">Limulus polyphemus</name>
    <name type="common">Atlantic horseshoe crab</name>
    <dbReference type="NCBI Taxonomy" id="6850"/>
    <lineage>
        <taxon>Eukaryota</taxon>
        <taxon>Metazoa</taxon>
        <taxon>Ecdysozoa</taxon>
        <taxon>Arthropoda</taxon>
        <taxon>Chelicerata</taxon>
        <taxon>Merostomata</taxon>
        <taxon>Xiphosura</taxon>
        <taxon>Limulidae</taxon>
        <taxon>Limulus</taxon>
    </lineage>
</organism>
<keyword evidence="2" id="KW-0472">Membrane</keyword>
<feature type="transmembrane region" description="Helical" evidence="2">
    <location>
        <begin position="38"/>
        <end position="59"/>
    </location>
</feature>
<protein>
    <submittedName>
        <fullName evidence="4">Uncharacterized protein LOC111089813 isoform X1</fullName>
    </submittedName>
</protein>
<feature type="transmembrane region" description="Helical" evidence="2">
    <location>
        <begin position="94"/>
        <end position="116"/>
    </location>
</feature>
<gene>
    <name evidence="4" type="primary">LOC111089813</name>
</gene>
<dbReference type="Proteomes" id="UP000694941">
    <property type="component" value="Unplaced"/>
</dbReference>
<accession>A0ABM1TRX9</accession>
<dbReference type="RefSeq" id="XP_022258635.1">
    <property type="nucleotide sequence ID" value="XM_022402927.1"/>
</dbReference>
<keyword evidence="2" id="KW-1133">Transmembrane helix</keyword>
<evidence type="ECO:0000313" key="4">
    <source>
        <dbReference type="RefSeq" id="XP_022258635.1"/>
    </source>
</evidence>
<feature type="region of interest" description="Disordered" evidence="1">
    <location>
        <begin position="246"/>
        <end position="265"/>
    </location>
</feature>
<proteinExistence type="predicted"/>
<keyword evidence="3" id="KW-1185">Reference proteome</keyword>
<name>A0ABM1TRX9_LIMPO</name>
<dbReference type="PANTHER" id="PTHR23278">
    <property type="entry name" value="SIDESTEP PROTEIN"/>
    <property type="match status" value="1"/>
</dbReference>